<feature type="compositionally biased region" description="Low complexity" evidence="1">
    <location>
        <begin position="26"/>
        <end position="38"/>
    </location>
</feature>
<dbReference type="PANTHER" id="PTHR12747:SF0">
    <property type="entry name" value="ELONGATOR COMPLEX PROTEIN 1"/>
    <property type="match status" value="1"/>
</dbReference>
<dbReference type="PANTHER" id="PTHR12747">
    <property type="entry name" value="ELONGATOR COMPLEX PROTEIN 1"/>
    <property type="match status" value="1"/>
</dbReference>
<feature type="region of interest" description="Disordered" evidence="1">
    <location>
        <begin position="1"/>
        <end position="55"/>
    </location>
</feature>
<accession>B4FCA0</accession>
<feature type="compositionally biased region" description="Polar residues" evidence="1">
    <location>
        <begin position="9"/>
        <end position="25"/>
    </location>
</feature>
<dbReference type="EMBL" id="BT034738">
    <property type="protein sequence ID" value="ACF79743.1"/>
    <property type="molecule type" value="mRNA"/>
</dbReference>
<dbReference type="InterPro" id="IPR056169">
    <property type="entry name" value="HB_ELP1"/>
</dbReference>
<protein>
    <recommendedName>
        <fullName evidence="2">ELP1 three-helical bundle domain-containing protein</fullName>
    </recommendedName>
</protein>
<dbReference type="UniPathway" id="UPA00988"/>
<feature type="domain" description="ELP1 three-helical bundle" evidence="2">
    <location>
        <begin position="3"/>
        <end position="102"/>
    </location>
</feature>
<evidence type="ECO:0000313" key="3">
    <source>
        <dbReference type="EMBL" id="ACF79743.1"/>
    </source>
</evidence>
<dbReference type="GO" id="GO:0033588">
    <property type="term" value="C:elongator holoenzyme complex"/>
    <property type="evidence" value="ECO:0007669"/>
    <property type="project" value="InterPro"/>
</dbReference>
<reference evidence="3" key="1">
    <citation type="journal article" date="2009" name="PLoS Genet.">
        <title>Sequencing, mapping, and analysis of 27,455 maize full-length cDNAs.</title>
        <authorList>
            <person name="Soderlund C."/>
            <person name="Descour A."/>
            <person name="Kudrna D."/>
            <person name="Bomhoff M."/>
            <person name="Boyd L."/>
            <person name="Currie J."/>
            <person name="Angelova A."/>
            <person name="Collura K."/>
            <person name="Wissotski M."/>
            <person name="Ashley E."/>
            <person name="Morrow D."/>
            <person name="Fernandes J."/>
            <person name="Walbot V."/>
            <person name="Yu Y."/>
        </authorList>
    </citation>
    <scope>NUCLEOTIDE SEQUENCE</scope>
    <source>
        <strain evidence="3">B73</strain>
    </source>
</reference>
<dbReference type="AlphaFoldDB" id="B4FCA0"/>
<dbReference type="InterPro" id="IPR006849">
    <property type="entry name" value="Elp1"/>
</dbReference>
<organism evidence="3">
    <name type="scientific">Zea mays</name>
    <name type="common">Maize</name>
    <dbReference type="NCBI Taxonomy" id="4577"/>
    <lineage>
        <taxon>Eukaryota</taxon>
        <taxon>Viridiplantae</taxon>
        <taxon>Streptophyta</taxon>
        <taxon>Embryophyta</taxon>
        <taxon>Tracheophyta</taxon>
        <taxon>Spermatophyta</taxon>
        <taxon>Magnoliopsida</taxon>
        <taxon>Liliopsida</taxon>
        <taxon>Poales</taxon>
        <taxon>Poaceae</taxon>
        <taxon>PACMAD clade</taxon>
        <taxon>Panicoideae</taxon>
        <taxon>Andropogonodae</taxon>
        <taxon>Andropogoneae</taxon>
        <taxon>Tripsacinae</taxon>
        <taxon>Zea</taxon>
    </lineage>
</organism>
<feature type="compositionally biased region" description="Basic residues" evidence="1">
    <location>
        <begin position="39"/>
        <end position="49"/>
    </location>
</feature>
<evidence type="ECO:0000256" key="1">
    <source>
        <dbReference type="SAM" id="MobiDB-lite"/>
    </source>
</evidence>
<proteinExistence type="evidence at transcript level"/>
<sequence>MDVEDDSVSETSTSFSEMSAYTTRESSASVMSSNASKSRAARRQKKGGKIRAGSPGEEMALVEHLRGMALTGGAQNELKSLLVALIQLGKAETARRVQEAADSFEVSQRAAVKLAEDTVSSDRVEERAHTLERYVRMLRDRESGHGEAGGTWRINALSPPVTG</sequence>
<dbReference type="ExpressionAtlas" id="B4FCA0">
    <property type="expression patterns" value="baseline and differential"/>
</dbReference>
<feature type="region of interest" description="Disordered" evidence="1">
    <location>
        <begin position="142"/>
        <end position="163"/>
    </location>
</feature>
<dbReference type="Pfam" id="PF23936">
    <property type="entry name" value="HB_ELP1"/>
    <property type="match status" value="1"/>
</dbReference>
<name>B4FCA0_MAIZE</name>
<evidence type="ECO:0000259" key="2">
    <source>
        <dbReference type="Pfam" id="PF23936"/>
    </source>
</evidence>
<dbReference type="GO" id="GO:0002098">
    <property type="term" value="P:tRNA wobble uridine modification"/>
    <property type="evidence" value="ECO:0007669"/>
    <property type="project" value="InterPro"/>
</dbReference>